<dbReference type="AlphaFoldDB" id="A0A9P1G2S2"/>
<dbReference type="Pfam" id="PF00957">
    <property type="entry name" value="Synaptobrevin"/>
    <property type="match status" value="1"/>
</dbReference>
<feature type="transmembrane region" description="Helical" evidence="2">
    <location>
        <begin position="53"/>
        <end position="73"/>
    </location>
</feature>
<keyword evidence="2" id="KW-0472">Membrane</keyword>
<keyword evidence="2" id="KW-1133">Transmembrane helix</keyword>
<dbReference type="SUPFAM" id="SSF58038">
    <property type="entry name" value="SNARE fusion complex"/>
    <property type="match status" value="1"/>
</dbReference>
<dbReference type="InterPro" id="IPR042855">
    <property type="entry name" value="V_SNARE_CC"/>
</dbReference>
<evidence type="ECO:0000313" key="4">
    <source>
        <dbReference type="EMBL" id="CAI3997416.1"/>
    </source>
</evidence>
<dbReference type="PANTHER" id="PTHR45701">
    <property type="entry name" value="SYNAPTOBREVIN FAMILY MEMBER"/>
    <property type="match status" value="1"/>
</dbReference>
<dbReference type="Proteomes" id="UP001152797">
    <property type="component" value="Unassembled WGS sequence"/>
</dbReference>
<comment type="caution">
    <text evidence="4">The sequence shown here is derived from an EMBL/GenBank/DDBJ whole genome shotgun (WGS) entry which is preliminary data.</text>
</comment>
<dbReference type="OrthoDB" id="190375at2759"/>
<protein>
    <recommendedName>
        <fullName evidence="3">V-SNARE coiled-coil homology domain-containing protein</fullName>
    </recommendedName>
</protein>
<evidence type="ECO:0000313" key="5">
    <source>
        <dbReference type="EMBL" id="CAL4784728.1"/>
    </source>
</evidence>
<gene>
    <name evidence="4" type="ORF">C1SCF055_LOCUS23801</name>
</gene>
<reference evidence="4" key="1">
    <citation type="submission" date="2022-10" db="EMBL/GenBank/DDBJ databases">
        <authorList>
            <person name="Chen Y."/>
            <person name="Dougan E. K."/>
            <person name="Chan C."/>
            <person name="Rhodes N."/>
            <person name="Thang M."/>
        </authorList>
    </citation>
    <scope>NUCLEOTIDE SEQUENCE</scope>
</reference>
<reference evidence="5 6" key="2">
    <citation type="submission" date="2024-05" db="EMBL/GenBank/DDBJ databases">
        <authorList>
            <person name="Chen Y."/>
            <person name="Shah S."/>
            <person name="Dougan E. K."/>
            <person name="Thang M."/>
            <person name="Chan C."/>
        </authorList>
    </citation>
    <scope>NUCLEOTIDE SEQUENCE [LARGE SCALE GENOMIC DNA]</scope>
</reference>
<keyword evidence="2" id="KW-0812">Transmembrane</keyword>
<proteinExistence type="predicted"/>
<dbReference type="EMBL" id="CAMXCT030002335">
    <property type="protein sequence ID" value="CAL4784728.1"/>
    <property type="molecule type" value="Genomic_DNA"/>
</dbReference>
<accession>A0A9P1G2S2</accession>
<feature type="domain" description="V-SNARE coiled-coil homology" evidence="3">
    <location>
        <begin position="1"/>
        <end position="49"/>
    </location>
</feature>
<dbReference type="EMBL" id="CAMXCT020002335">
    <property type="protein sequence ID" value="CAL1150791.1"/>
    <property type="molecule type" value="Genomic_DNA"/>
</dbReference>
<evidence type="ECO:0000259" key="3">
    <source>
        <dbReference type="PROSITE" id="PS50892"/>
    </source>
</evidence>
<organism evidence="4">
    <name type="scientific">Cladocopium goreaui</name>
    <dbReference type="NCBI Taxonomy" id="2562237"/>
    <lineage>
        <taxon>Eukaryota</taxon>
        <taxon>Sar</taxon>
        <taxon>Alveolata</taxon>
        <taxon>Dinophyceae</taxon>
        <taxon>Suessiales</taxon>
        <taxon>Symbiodiniaceae</taxon>
        <taxon>Cladocopium</taxon>
    </lineage>
</organism>
<evidence type="ECO:0000256" key="2">
    <source>
        <dbReference type="SAM" id="Phobius"/>
    </source>
</evidence>
<dbReference type="InterPro" id="IPR016444">
    <property type="entry name" value="Synaptobrevin/VAMP"/>
</dbReference>
<keyword evidence="1" id="KW-0175">Coiled coil</keyword>
<evidence type="ECO:0000256" key="1">
    <source>
        <dbReference type="PROSITE-ProRule" id="PRU00290"/>
    </source>
</evidence>
<dbReference type="EMBL" id="CAMXCT010002335">
    <property type="protein sequence ID" value="CAI3997416.1"/>
    <property type="molecule type" value="Genomic_DNA"/>
</dbReference>
<sequence length="116" mass="13588">MGVMRDNMRNMAERDVQLQDLEGKSNTLHVASGTFSAHATRLRKEQEWQRCKTRLAIISVVLFLIWILIFIFIGERMTFLIISAVLLAIILPLTWCGIRHWRQQEDQESFRDVDSI</sequence>
<keyword evidence="6" id="KW-1185">Reference proteome</keyword>
<dbReference type="Gene3D" id="1.20.5.110">
    <property type="match status" value="1"/>
</dbReference>
<name>A0A9P1G2S2_9DINO</name>
<dbReference type="PROSITE" id="PS50892">
    <property type="entry name" value="V_SNARE"/>
    <property type="match status" value="1"/>
</dbReference>
<feature type="transmembrane region" description="Helical" evidence="2">
    <location>
        <begin position="79"/>
        <end position="98"/>
    </location>
</feature>
<evidence type="ECO:0000313" key="6">
    <source>
        <dbReference type="Proteomes" id="UP001152797"/>
    </source>
</evidence>